<dbReference type="Proteomes" id="UP000005801">
    <property type="component" value="Unassembled WGS sequence"/>
</dbReference>
<name>A6G4Q9_9BACT</name>
<gene>
    <name evidence="1" type="ORF">PPSIR1_27473</name>
</gene>
<dbReference type="EMBL" id="ABCS01000022">
    <property type="protein sequence ID" value="EDM79179.1"/>
    <property type="molecule type" value="Genomic_DNA"/>
</dbReference>
<dbReference type="RefSeq" id="WP_006971708.1">
    <property type="nucleotide sequence ID" value="NZ_ABCS01000022.1"/>
</dbReference>
<dbReference type="eggNOG" id="COG4249">
    <property type="taxonomic scope" value="Bacteria"/>
</dbReference>
<organism evidence="1 2">
    <name type="scientific">Plesiocystis pacifica SIR-1</name>
    <dbReference type="NCBI Taxonomy" id="391625"/>
    <lineage>
        <taxon>Bacteria</taxon>
        <taxon>Pseudomonadati</taxon>
        <taxon>Myxococcota</taxon>
        <taxon>Polyangia</taxon>
        <taxon>Nannocystales</taxon>
        <taxon>Nannocystaceae</taxon>
        <taxon>Plesiocystis</taxon>
    </lineage>
</organism>
<accession>A6G4Q9</accession>
<dbReference type="AlphaFoldDB" id="A6G4Q9"/>
<dbReference type="STRING" id="391625.PPSIR1_27473"/>
<evidence type="ECO:0000313" key="1">
    <source>
        <dbReference type="EMBL" id="EDM79179.1"/>
    </source>
</evidence>
<dbReference type="OrthoDB" id="9816009at2"/>
<evidence type="ECO:0000313" key="2">
    <source>
        <dbReference type="Proteomes" id="UP000005801"/>
    </source>
</evidence>
<comment type="caution">
    <text evidence="1">The sequence shown here is derived from an EMBL/GenBank/DDBJ whole genome shotgun (WGS) entry which is preliminary data.</text>
</comment>
<reference evidence="1 2" key="1">
    <citation type="submission" date="2007-06" db="EMBL/GenBank/DDBJ databases">
        <authorList>
            <person name="Shimkets L."/>
            <person name="Ferriera S."/>
            <person name="Johnson J."/>
            <person name="Kravitz S."/>
            <person name="Beeson K."/>
            <person name="Sutton G."/>
            <person name="Rogers Y.-H."/>
            <person name="Friedman R."/>
            <person name="Frazier M."/>
            <person name="Venter J.C."/>
        </authorList>
    </citation>
    <scope>NUCLEOTIDE SEQUENCE [LARGE SCALE GENOMIC DNA]</scope>
    <source>
        <strain evidence="1 2">SIR-1</strain>
    </source>
</reference>
<proteinExistence type="predicted"/>
<protein>
    <submittedName>
        <fullName evidence="1">Uncharacterized protein</fullName>
    </submittedName>
</protein>
<sequence>MSLDLELRPERAFLCRRESVAVQRMPGFERGRHRLPVTPGPGGDAFVRRLGAEDLAGEVRAVYDNSKQLLRLRRRQLQRAIADDGGNVDAPQFRFAIELAVDRDDPRCALWRRQIVLLVGLTELPATFDHVFPTPCDELVIPFAWTGAPAQADRGETTFDVVVDRLEDFAETHGGAVREDEERGRAVLTTPDSSQIEIDLPSAELRLRILGHDGCVELLREAERRFASLARPVLAALERGRS</sequence>
<keyword evidence="2" id="KW-1185">Reference proteome</keyword>